<sequence>MLSHLNPVYFRCCLYGSTPRMPDYPLDHQDCRTTEQIHRQRIHFGPPTTQYGQEPGNCEKEVIENH</sequence>
<evidence type="ECO:0000313" key="3">
    <source>
        <dbReference type="Proteomes" id="UP000036403"/>
    </source>
</evidence>
<name>A0A0J7KAA3_LASNI</name>
<accession>A0A0J7KAA3</accession>
<evidence type="ECO:0000313" key="2">
    <source>
        <dbReference type="EMBL" id="KMQ87156.1"/>
    </source>
</evidence>
<reference evidence="2 3" key="1">
    <citation type="submission" date="2015-04" db="EMBL/GenBank/DDBJ databases">
        <title>Lasius niger genome sequencing.</title>
        <authorList>
            <person name="Konorov E.A."/>
            <person name="Nikitin M.A."/>
            <person name="Kirill M.V."/>
            <person name="Chang P."/>
        </authorList>
    </citation>
    <scope>NUCLEOTIDE SEQUENCE [LARGE SCALE GENOMIC DNA]</scope>
    <source>
        <tissue evidence="2">Whole</tissue>
    </source>
</reference>
<dbReference type="Proteomes" id="UP000036403">
    <property type="component" value="Unassembled WGS sequence"/>
</dbReference>
<gene>
    <name evidence="2" type="ORF">RF55_13639</name>
</gene>
<keyword evidence="3" id="KW-1185">Reference proteome</keyword>
<organism evidence="2 3">
    <name type="scientific">Lasius niger</name>
    <name type="common">Black garden ant</name>
    <dbReference type="NCBI Taxonomy" id="67767"/>
    <lineage>
        <taxon>Eukaryota</taxon>
        <taxon>Metazoa</taxon>
        <taxon>Ecdysozoa</taxon>
        <taxon>Arthropoda</taxon>
        <taxon>Hexapoda</taxon>
        <taxon>Insecta</taxon>
        <taxon>Pterygota</taxon>
        <taxon>Neoptera</taxon>
        <taxon>Endopterygota</taxon>
        <taxon>Hymenoptera</taxon>
        <taxon>Apocrita</taxon>
        <taxon>Aculeata</taxon>
        <taxon>Formicoidea</taxon>
        <taxon>Formicidae</taxon>
        <taxon>Formicinae</taxon>
        <taxon>Lasius</taxon>
        <taxon>Lasius</taxon>
    </lineage>
</organism>
<feature type="compositionally biased region" description="Basic and acidic residues" evidence="1">
    <location>
        <begin position="57"/>
        <end position="66"/>
    </location>
</feature>
<proteinExistence type="predicted"/>
<dbReference type="PaxDb" id="67767-A0A0J7KAA3"/>
<evidence type="ECO:0000256" key="1">
    <source>
        <dbReference type="SAM" id="MobiDB-lite"/>
    </source>
</evidence>
<comment type="caution">
    <text evidence="2">The sequence shown here is derived from an EMBL/GenBank/DDBJ whole genome shotgun (WGS) entry which is preliminary data.</text>
</comment>
<feature type="region of interest" description="Disordered" evidence="1">
    <location>
        <begin position="43"/>
        <end position="66"/>
    </location>
</feature>
<dbReference type="AlphaFoldDB" id="A0A0J7KAA3"/>
<protein>
    <submittedName>
        <fullName evidence="2">Cytochrome p450</fullName>
    </submittedName>
</protein>
<dbReference type="EMBL" id="LBMM01010916">
    <property type="protein sequence ID" value="KMQ87156.1"/>
    <property type="molecule type" value="Genomic_DNA"/>
</dbReference>